<dbReference type="InterPro" id="IPR050055">
    <property type="entry name" value="EF-Tu_GTPase"/>
</dbReference>
<dbReference type="PANTHER" id="PTHR43721:SF11">
    <property type="entry name" value="SELENOCYSTEINE-SPECIFIC ELONGATION FACTOR"/>
    <property type="match status" value="1"/>
</dbReference>
<keyword evidence="2" id="KW-0648">Protein biosynthesis</keyword>
<dbReference type="PANTHER" id="PTHR43721">
    <property type="entry name" value="ELONGATION FACTOR TU-RELATED"/>
    <property type="match status" value="1"/>
</dbReference>
<dbReference type="GO" id="GO:0003746">
    <property type="term" value="F:translation elongation factor activity"/>
    <property type="evidence" value="ECO:0007669"/>
    <property type="project" value="UniProtKB-KW"/>
</dbReference>
<dbReference type="GO" id="GO:0001514">
    <property type="term" value="P:selenocysteine incorporation"/>
    <property type="evidence" value="ECO:0007669"/>
    <property type="project" value="TreeGrafter"/>
</dbReference>
<dbReference type="KEGG" id="mefw:F1737_07200"/>
<feature type="domain" description="Translation elongation factor EFTu-like" evidence="1">
    <location>
        <begin position="159"/>
        <end position="226"/>
    </location>
</feature>
<dbReference type="Gene3D" id="2.40.30.10">
    <property type="entry name" value="Translation factors"/>
    <property type="match status" value="1"/>
</dbReference>
<dbReference type="GO" id="GO:0005525">
    <property type="term" value="F:GTP binding"/>
    <property type="evidence" value="ECO:0007669"/>
    <property type="project" value="InterPro"/>
</dbReference>
<dbReference type="EMBL" id="CP043875">
    <property type="protein sequence ID" value="WOF16503.1"/>
    <property type="molecule type" value="Genomic_DNA"/>
</dbReference>
<sequence>MPNLNVAVVGVPEYAKEVGKKGTQSDIIFYNLKKGEDTVTMIEPSRYPERLPPLFYAASMADSAVLVVEGITPEFGETVVMLDCAGVEKGYVILRNYLDKSQVMPLIKGTVVENYEFVEDDPIFIREQLLLDAENKPRDVVDAPGVVSVDHHFNVKGIGTVVLGGVEAGTVHTHDMLKVLPTEKTAQVRSIQRHDTDCPDATVGDRVGLALKNITSEELDRGFVLTNNDQVLVSDRFTCTLDMVKYWQTPVVEGMVIHLGHWMQYISGKIESVDDSEDKRKPKVVISLEKEMVYISGDKAILHHLDAGKLRVVGTVKLE</sequence>
<proteinExistence type="predicted"/>
<keyword evidence="3" id="KW-1185">Reference proteome</keyword>
<dbReference type="InterPro" id="IPR027417">
    <property type="entry name" value="P-loop_NTPase"/>
</dbReference>
<reference evidence="2 3" key="1">
    <citation type="submission" date="2019-09" db="EMBL/GenBank/DDBJ databases">
        <title>The complete genome of Methanoplanus sp. FWC-SCC4.</title>
        <authorList>
            <person name="Chen S.-C."/>
            <person name="Zhou Y.-Z."/>
            <person name="Lai M.-C."/>
        </authorList>
    </citation>
    <scope>NUCLEOTIDE SEQUENCE [LARGE SCALE GENOMIC DNA]</scope>
    <source>
        <strain evidence="2 3">FWC-SCC4</strain>
    </source>
</reference>
<dbReference type="InterPro" id="IPR009000">
    <property type="entry name" value="Transl_B-barrel_sf"/>
</dbReference>
<dbReference type="AlphaFoldDB" id="A0AA97FDY3"/>
<dbReference type="Pfam" id="PF03144">
    <property type="entry name" value="GTP_EFTU_D2"/>
    <property type="match status" value="1"/>
</dbReference>
<evidence type="ECO:0000313" key="2">
    <source>
        <dbReference type="EMBL" id="WOF16503.1"/>
    </source>
</evidence>
<organism evidence="2 3">
    <name type="scientific">Methanochimaera problematica</name>
    <dbReference type="NCBI Taxonomy" id="2609417"/>
    <lineage>
        <taxon>Archaea</taxon>
        <taxon>Methanobacteriati</taxon>
        <taxon>Methanobacteriota</taxon>
        <taxon>Stenosarchaea group</taxon>
        <taxon>Methanomicrobia</taxon>
        <taxon>Methanomicrobiales</taxon>
        <taxon>Methanomicrobiaceae</taxon>
        <taxon>Methanochimaera</taxon>
    </lineage>
</organism>
<dbReference type="InterPro" id="IPR004161">
    <property type="entry name" value="EFTu-like_2"/>
</dbReference>
<protein>
    <submittedName>
        <fullName evidence="2">Elongation factor Tu</fullName>
    </submittedName>
</protein>
<dbReference type="GeneID" id="85229945"/>
<name>A0AA97FDY3_9EURY</name>
<dbReference type="RefSeq" id="WP_317135921.1">
    <property type="nucleotide sequence ID" value="NZ_CP043875.1"/>
</dbReference>
<dbReference type="Proteomes" id="UP001301797">
    <property type="component" value="Chromosome"/>
</dbReference>
<keyword evidence="2" id="KW-0251">Elongation factor</keyword>
<accession>A0AA97FDY3</accession>
<dbReference type="Gene3D" id="3.40.50.300">
    <property type="entry name" value="P-loop containing nucleotide triphosphate hydrolases"/>
    <property type="match status" value="1"/>
</dbReference>
<dbReference type="SUPFAM" id="SSF50447">
    <property type="entry name" value="Translation proteins"/>
    <property type="match status" value="1"/>
</dbReference>
<gene>
    <name evidence="2" type="ORF">F1737_07200</name>
</gene>
<evidence type="ECO:0000313" key="3">
    <source>
        <dbReference type="Proteomes" id="UP001301797"/>
    </source>
</evidence>
<evidence type="ECO:0000259" key="1">
    <source>
        <dbReference type="Pfam" id="PF03144"/>
    </source>
</evidence>